<feature type="region of interest" description="Disordered" evidence="2">
    <location>
        <begin position="618"/>
        <end position="674"/>
    </location>
</feature>
<evidence type="ECO:0000259" key="3">
    <source>
        <dbReference type="Pfam" id="PF13598"/>
    </source>
</evidence>
<name>A0A4E0S474_FASHE</name>
<evidence type="ECO:0000313" key="6">
    <source>
        <dbReference type="Proteomes" id="UP000230066"/>
    </source>
</evidence>
<keyword evidence="6" id="KW-1185">Reference proteome</keyword>
<sequence length="1394" mass="151553">MSADRQAVKSNCNNKKALVISGYSNYGTTQRERILRTENIASLATLRALQVLPLKSNTTYTVEPESDHQYCYQHDAGPNDLTDQPELDNDQARPPLVAPESSTSSVVSPEYEISTIEPNTLEPVQAQFEGDNTLETQECVSLPEVESNTIGKDLPAPPEEGEEEQLELVEDQLDLPNFLSDKAACEKAEEFQEFTASESVKGDQPQIVSDHSDQQEFAQNETEGRSLDQFSDTVITSKIPSDEQSRKPTDTYTESAGEFNLCKDCDTNKVFSPLYHKLPGPLDQEASKALPSAQTELHPETEQSHPATESFELILSESVQLDQSEAEDDLIAETSVAQVDFVSDTETHSANQIVTLSVEYQPSSEQSTPVTDYKFDSDSVAATPTSAHEMESSGHGSGAAAHDASMSTTVGVSEIMADPTVQEFTNYLPCEALEKSLIRDASTHPTGFDVYGIETQYRNSYDGGSSYHDDVPPEEDDEGEAKDQFLGEVVPLNADEANEKGVHNIVAVRNIEPGSSDENKTPTVSEAQVGLVDDSPRPSFHEICEVLDRKNVVSHLQRSVPMQSGAGKTQDTIVLNPQTGEILNTGSPPVQAIHLTPGVAVPTQLSKAEILMASDGQPVVTGGSPVNGPTDGASPSGAGGYNYQSGGQPPTRSGVGGVGGVGAGGSSSGGQPVMSNSLERIRQVYKMSECQMAHLTVFMDRALVCRRIRPRFNACEITEVLFENLSPAIDKDSIRVEIRGAATILDVSFYARSLSEGEGPWSHSINELTTELRHCQRQADSLTGRITRTGKQRLVLDTFADNLIRRDEDGTGPVGLSSAGSAGTLVPGSTTAVTSGSVATQSSVVGPNSSGAPSPQLNVDHKSSLEGINPYDPRNMDTLHRFLNIYEEQAERLDHSLMDANEELEQVQARIEAIEKELHEIELKQDERLARELSVLVEPRETGQVEMLISYVVGRCGWKPAYDIRIFNSDGTMKIVYYGMVQQATGEDWETRSMTLSTTMPGTGGMVPTLGLQRVCFKKDHSPASVNRNALGHNLAQLPPIHQPVSNGLSRSQKNAAKIGGFRKSGRQTTTSFHEADRLLVDIDRETPTPCATLQRGSSFETAQLGNMRSTSVGPRGVQRRTLGASTLFQTCTAGGQQTYSGTIRNIPSSSSATSATGMSSLSASASQSSTPPPPPGTVAAVNLEVPRPPTLIRCDQEPVRVTVGLLDLQPRYQYVTAPKRSLHAYLKATAVNRSDFYILAGQTNIYADNTFIGKSDLGAVAQGEEFSCDLGAEHGIKVNYRPLFKYRETSGSGNKHAILTFKQLIEVRNTFDRPIRLMVMDQVPVSGEDKIKVNLIEPLIKHPEKYDRNKPIRMNKSNNVEWDLDLQPGETRELTLKYSIEHPANEDLDVTET</sequence>
<feature type="compositionally biased region" description="Polar residues" evidence="2">
    <location>
        <begin position="847"/>
        <end position="857"/>
    </location>
</feature>
<feature type="compositionally biased region" description="Gly residues" evidence="2">
    <location>
        <begin position="654"/>
        <end position="668"/>
    </location>
</feature>
<feature type="compositionally biased region" description="Low complexity" evidence="2">
    <location>
        <begin position="99"/>
        <end position="109"/>
    </location>
</feature>
<dbReference type="Proteomes" id="UP000230066">
    <property type="component" value="Unassembled WGS sequence"/>
</dbReference>
<evidence type="ECO:0000313" key="5">
    <source>
        <dbReference type="EMBL" id="THD28820.1"/>
    </source>
</evidence>
<feature type="region of interest" description="Disordered" evidence="2">
    <location>
        <begin position="807"/>
        <end position="871"/>
    </location>
</feature>
<feature type="region of interest" description="Disordered" evidence="2">
    <location>
        <begin position="461"/>
        <end position="481"/>
    </location>
</feature>
<evidence type="ECO:0000259" key="4">
    <source>
        <dbReference type="Pfam" id="PF13600"/>
    </source>
</evidence>
<feature type="region of interest" description="Disordered" evidence="2">
    <location>
        <begin position="1139"/>
        <end position="1178"/>
    </location>
</feature>
<dbReference type="EMBL" id="JXXN02000063">
    <property type="protein sequence ID" value="THD28820.1"/>
    <property type="molecule type" value="Genomic_DNA"/>
</dbReference>
<feature type="compositionally biased region" description="Low complexity" evidence="2">
    <location>
        <begin position="1148"/>
        <end position="1170"/>
    </location>
</feature>
<dbReference type="NCBIfam" id="TIGR02231">
    <property type="entry name" value="mucoidy inhibitor MuiA family protein"/>
    <property type="match status" value="1"/>
</dbReference>
<dbReference type="Pfam" id="PF13600">
    <property type="entry name" value="DUF4140"/>
    <property type="match status" value="1"/>
</dbReference>
<dbReference type="Pfam" id="PF13598">
    <property type="entry name" value="DUF4139"/>
    <property type="match status" value="1"/>
</dbReference>
<reference evidence="5" key="1">
    <citation type="submission" date="2019-03" db="EMBL/GenBank/DDBJ databases">
        <title>Improved annotation for the trematode Fasciola hepatica.</title>
        <authorList>
            <person name="Choi Y.-J."/>
            <person name="Martin J."/>
            <person name="Mitreva M."/>
        </authorList>
    </citation>
    <scope>NUCLEOTIDE SEQUENCE [LARGE SCALE GENOMIC DNA]</scope>
</reference>
<feature type="domain" description="DUF4140" evidence="4">
    <location>
        <begin position="696"/>
        <end position="787"/>
    </location>
</feature>
<evidence type="ECO:0000256" key="2">
    <source>
        <dbReference type="SAM" id="MobiDB-lite"/>
    </source>
</evidence>
<feature type="region of interest" description="Disordered" evidence="2">
    <location>
        <begin position="63"/>
        <end position="109"/>
    </location>
</feature>
<dbReference type="InterPro" id="IPR025554">
    <property type="entry name" value="DUF4140"/>
</dbReference>
<feature type="compositionally biased region" description="Polar residues" evidence="2">
    <location>
        <begin position="1090"/>
        <end position="1113"/>
    </location>
</feature>
<dbReference type="InterPro" id="IPR037291">
    <property type="entry name" value="DUF4139"/>
</dbReference>
<dbReference type="InterPro" id="IPR011935">
    <property type="entry name" value="CHP02231"/>
</dbReference>
<feature type="region of interest" description="Disordered" evidence="2">
    <location>
        <begin position="379"/>
        <end position="404"/>
    </location>
</feature>
<gene>
    <name evidence="5" type="ORF">D915_000322</name>
</gene>
<feature type="region of interest" description="Disordered" evidence="2">
    <location>
        <begin position="1090"/>
        <end position="1118"/>
    </location>
</feature>
<dbReference type="PANTHER" id="PTHR31005:SF8">
    <property type="entry name" value="DUF4139 DOMAIN-CONTAINING PROTEIN"/>
    <property type="match status" value="1"/>
</dbReference>
<organism evidence="5 6">
    <name type="scientific">Fasciola hepatica</name>
    <name type="common">Liver fluke</name>
    <dbReference type="NCBI Taxonomy" id="6192"/>
    <lineage>
        <taxon>Eukaryota</taxon>
        <taxon>Metazoa</taxon>
        <taxon>Spiralia</taxon>
        <taxon>Lophotrochozoa</taxon>
        <taxon>Platyhelminthes</taxon>
        <taxon>Trematoda</taxon>
        <taxon>Digenea</taxon>
        <taxon>Plagiorchiida</taxon>
        <taxon>Echinostomata</taxon>
        <taxon>Echinostomatoidea</taxon>
        <taxon>Fasciolidae</taxon>
        <taxon>Fasciola</taxon>
    </lineage>
</organism>
<feature type="compositionally biased region" description="Polar residues" evidence="2">
    <location>
        <begin position="642"/>
        <end position="651"/>
    </location>
</feature>
<comment type="caution">
    <text evidence="5">The sequence shown here is derived from an EMBL/GenBank/DDBJ whole genome shotgun (WGS) entry which is preliminary data.</text>
</comment>
<evidence type="ECO:0000256" key="1">
    <source>
        <dbReference type="SAM" id="Coils"/>
    </source>
</evidence>
<keyword evidence="1" id="KW-0175">Coiled coil</keyword>
<accession>A0A4E0S474</accession>
<feature type="domain" description="DUF4139" evidence="3">
    <location>
        <begin position="949"/>
        <end position="1384"/>
    </location>
</feature>
<protein>
    <submittedName>
        <fullName evidence="5">Protein F37C4.5</fullName>
    </submittedName>
</protein>
<feature type="compositionally biased region" description="Low complexity" evidence="2">
    <location>
        <begin position="828"/>
        <end position="846"/>
    </location>
</feature>
<feature type="region of interest" description="Disordered" evidence="2">
    <location>
        <begin position="282"/>
        <end position="309"/>
    </location>
</feature>
<dbReference type="PANTHER" id="PTHR31005">
    <property type="entry name" value="DUF4139 DOMAIN-CONTAINING PROTEIN"/>
    <property type="match status" value="1"/>
</dbReference>
<feature type="coiled-coil region" evidence="1">
    <location>
        <begin position="883"/>
        <end position="924"/>
    </location>
</feature>
<proteinExistence type="predicted"/>